<dbReference type="AlphaFoldDB" id="A0AAN9KJL5"/>
<dbReference type="PANTHER" id="PTHR36782">
    <property type="entry name" value="BNAC03G62080D PROTEIN"/>
    <property type="match status" value="1"/>
</dbReference>
<evidence type="ECO:0000313" key="2">
    <source>
        <dbReference type="EMBL" id="KAK7318106.1"/>
    </source>
</evidence>
<dbReference type="InterPro" id="IPR057212">
    <property type="entry name" value="DUF7890"/>
</dbReference>
<comment type="caution">
    <text evidence="2">The sequence shown here is derived from an EMBL/GenBank/DDBJ whole genome shotgun (WGS) entry which is preliminary data.</text>
</comment>
<keyword evidence="3" id="KW-1185">Reference proteome</keyword>
<dbReference type="Pfam" id="PF25418">
    <property type="entry name" value="DUF7890"/>
    <property type="match status" value="1"/>
</dbReference>
<organism evidence="2 3">
    <name type="scientific">Clitoria ternatea</name>
    <name type="common">Butterfly pea</name>
    <dbReference type="NCBI Taxonomy" id="43366"/>
    <lineage>
        <taxon>Eukaryota</taxon>
        <taxon>Viridiplantae</taxon>
        <taxon>Streptophyta</taxon>
        <taxon>Embryophyta</taxon>
        <taxon>Tracheophyta</taxon>
        <taxon>Spermatophyta</taxon>
        <taxon>Magnoliopsida</taxon>
        <taxon>eudicotyledons</taxon>
        <taxon>Gunneridae</taxon>
        <taxon>Pentapetalae</taxon>
        <taxon>rosids</taxon>
        <taxon>fabids</taxon>
        <taxon>Fabales</taxon>
        <taxon>Fabaceae</taxon>
        <taxon>Papilionoideae</taxon>
        <taxon>50 kb inversion clade</taxon>
        <taxon>NPAAA clade</taxon>
        <taxon>indigoferoid/millettioid clade</taxon>
        <taxon>Phaseoleae</taxon>
        <taxon>Clitoria</taxon>
    </lineage>
</organism>
<dbReference type="PANTHER" id="PTHR36782:SF5">
    <property type="match status" value="1"/>
</dbReference>
<accession>A0AAN9KJL5</accession>
<evidence type="ECO:0000313" key="3">
    <source>
        <dbReference type="Proteomes" id="UP001359559"/>
    </source>
</evidence>
<gene>
    <name evidence="2" type="ORF">RJT34_02804</name>
</gene>
<reference evidence="2 3" key="1">
    <citation type="submission" date="2024-01" db="EMBL/GenBank/DDBJ databases">
        <title>The genomes of 5 underutilized Papilionoideae crops provide insights into root nodulation and disease resistance.</title>
        <authorList>
            <person name="Yuan L."/>
        </authorList>
    </citation>
    <scope>NUCLEOTIDE SEQUENCE [LARGE SCALE GENOMIC DNA]</scope>
    <source>
        <strain evidence="2">LY-2023</strain>
        <tissue evidence="2">Leaf</tissue>
    </source>
</reference>
<feature type="domain" description="DUF7890" evidence="1">
    <location>
        <begin position="73"/>
        <end position="117"/>
    </location>
</feature>
<dbReference type="EMBL" id="JAYKXN010000001">
    <property type="protein sequence ID" value="KAK7318106.1"/>
    <property type="molecule type" value="Genomic_DNA"/>
</dbReference>
<name>A0AAN9KJL5_CLITE</name>
<sequence length="118" mass="13290">MIRSIFACLSGKGSHKEVKVEPMEVTKSVYRNELSKKEAACQRVKKTVRFAESEPTILGEEKRRCGEELGEKEGIRVKIKLSKEEAVRLLGKCNGGVLQFKDVARELVFIPVNRVSIL</sequence>
<dbReference type="Proteomes" id="UP001359559">
    <property type="component" value="Unassembled WGS sequence"/>
</dbReference>
<protein>
    <recommendedName>
        <fullName evidence="1">DUF7890 domain-containing protein</fullName>
    </recommendedName>
</protein>
<evidence type="ECO:0000259" key="1">
    <source>
        <dbReference type="Pfam" id="PF25418"/>
    </source>
</evidence>
<proteinExistence type="predicted"/>